<feature type="transmembrane region" description="Helical" evidence="8">
    <location>
        <begin position="650"/>
        <end position="668"/>
    </location>
</feature>
<dbReference type="PANTHER" id="PTHR42682">
    <property type="entry name" value="HYDROGENASE-4 COMPONENT F"/>
    <property type="match status" value="1"/>
</dbReference>
<dbReference type="PRINTS" id="PR01437">
    <property type="entry name" value="NUOXDRDTASE4"/>
</dbReference>
<dbReference type="KEGG" id="gpi:GPICK_03850"/>
<feature type="transmembrane region" description="Helical" evidence="8">
    <location>
        <begin position="348"/>
        <end position="371"/>
    </location>
</feature>
<dbReference type="InterPro" id="IPR001750">
    <property type="entry name" value="ND/Mrp_TM"/>
</dbReference>
<evidence type="ECO:0000256" key="1">
    <source>
        <dbReference type="ARBA" id="ARBA00004651"/>
    </source>
</evidence>
<dbReference type="Pfam" id="PF00361">
    <property type="entry name" value="Proton_antipo_M"/>
    <property type="match status" value="1"/>
</dbReference>
<dbReference type="RefSeq" id="WP_039740653.1">
    <property type="nucleotide sequence ID" value="NZ_CP009788.1"/>
</dbReference>
<evidence type="ECO:0000256" key="7">
    <source>
        <dbReference type="RuleBase" id="RU000320"/>
    </source>
</evidence>
<gene>
    <name evidence="10" type="ORF">GPICK_03850</name>
</gene>
<dbReference type="Proteomes" id="UP000057609">
    <property type="component" value="Chromosome"/>
</dbReference>
<reference evidence="10 11" key="1">
    <citation type="journal article" date="2015" name="Genome Announc.">
        <title>Complete Genome of Geobacter pickeringii G13T, a Metal-Reducing Isolate from Sedimentary Kaolin Deposits.</title>
        <authorList>
            <person name="Badalamenti J.P."/>
            <person name="Bond D.R."/>
        </authorList>
    </citation>
    <scope>NUCLEOTIDE SEQUENCE [LARGE SCALE GENOMIC DNA]</scope>
    <source>
        <strain evidence="10 11">G13</strain>
    </source>
</reference>
<comment type="subcellular location">
    <subcellularLocation>
        <location evidence="1">Cell membrane</location>
        <topology evidence="1">Multi-pass membrane protein</topology>
    </subcellularLocation>
    <subcellularLocation>
        <location evidence="7">Membrane</location>
        <topology evidence="7">Multi-pass membrane protein</topology>
    </subcellularLocation>
</comment>
<protein>
    <submittedName>
        <fullName evidence="10">Hydrogenase</fullName>
    </submittedName>
</protein>
<evidence type="ECO:0000256" key="8">
    <source>
        <dbReference type="SAM" id="Phobius"/>
    </source>
</evidence>
<proteinExistence type="predicted"/>
<keyword evidence="5" id="KW-0560">Oxidoreductase</keyword>
<dbReference type="GO" id="GO:0008137">
    <property type="term" value="F:NADH dehydrogenase (ubiquinone) activity"/>
    <property type="evidence" value="ECO:0007669"/>
    <property type="project" value="InterPro"/>
</dbReference>
<dbReference type="EMBL" id="CP009788">
    <property type="protein sequence ID" value="AJE02616.1"/>
    <property type="molecule type" value="Genomic_DNA"/>
</dbReference>
<keyword evidence="4 8" id="KW-1133">Transmembrane helix</keyword>
<feature type="transmembrane region" description="Helical" evidence="8">
    <location>
        <begin position="143"/>
        <end position="160"/>
    </location>
</feature>
<evidence type="ECO:0000256" key="5">
    <source>
        <dbReference type="ARBA" id="ARBA00023002"/>
    </source>
</evidence>
<keyword evidence="2" id="KW-1003">Cell membrane</keyword>
<feature type="transmembrane region" description="Helical" evidence="8">
    <location>
        <begin position="206"/>
        <end position="229"/>
    </location>
</feature>
<name>A0A0B5BEX0_9BACT</name>
<feature type="transmembrane region" description="Helical" evidence="8">
    <location>
        <begin position="525"/>
        <end position="550"/>
    </location>
</feature>
<organism evidence="10 11">
    <name type="scientific">Geobacter pickeringii</name>
    <dbReference type="NCBI Taxonomy" id="345632"/>
    <lineage>
        <taxon>Bacteria</taxon>
        <taxon>Pseudomonadati</taxon>
        <taxon>Thermodesulfobacteriota</taxon>
        <taxon>Desulfuromonadia</taxon>
        <taxon>Geobacterales</taxon>
        <taxon>Geobacteraceae</taxon>
        <taxon>Geobacter</taxon>
    </lineage>
</organism>
<sequence>MAGGGEMISPGALLLCASVLAALSGVPSLVRRISPTVGQKTATVLMVLAAVTGVGGAAATLITGRTETFLLSWGLPFGPAELAVDPLSAFFALPILLVAACCALYAPGYRPARDNPRSVRRMTFFFGILVAAMIGVIAARNGVLFLAFWEIMALSAYFVLTTDHGTPAVREAGTLYLITTHIGTLALFALFSLLKGTGGSFLFPAAASLSAGGGIGAGIFLTALLGFGVKAGLMPLHVWLPSAHANAPSHISAIMSGVILKIGIYGIVRTVSFFSGIPLWWGIVLLAAGMTSGIAGVAFALGQHDLKRLLAYHSIENIGIIVMGLGVALIGAATGVPSLTLLGMAGALLHVLNHATFKALLFLGAGAVIHATGTREIDRMGGLARTMPRTALLFLTGAVAICGLPPLNGFVSEFLIYLGIFRETVHGGGTAAAVTSLAAPALALVGGLAVACFVKVFGVVFLGLPRSGNAVGGHEAGRSMLAPMALLGGVCAIIGLVPVAVAPLLDAAVRAWRPELALTAPSLAGIAPLGWLMAIAAGVLAAVAFLAAFYGRKLAAAPTTTVSSTWGCGCRAPTPRMQYTASSFAAMLVGLFGGILRPHGERPEIRHPFPLPSRFRSHVPEAVLECLYLPFLSRANGKLATLRRLQHGQLHLYILYTLVTLVTLLVLGM</sequence>
<evidence type="ECO:0000313" key="11">
    <source>
        <dbReference type="Proteomes" id="UP000057609"/>
    </source>
</evidence>
<feature type="transmembrane region" description="Helical" evidence="8">
    <location>
        <begin position="42"/>
        <end position="62"/>
    </location>
</feature>
<evidence type="ECO:0000256" key="2">
    <source>
        <dbReference type="ARBA" id="ARBA00022475"/>
    </source>
</evidence>
<evidence type="ECO:0000256" key="6">
    <source>
        <dbReference type="ARBA" id="ARBA00023136"/>
    </source>
</evidence>
<evidence type="ECO:0000313" key="10">
    <source>
        <dbReference type="EMBL" id="AJE02616.1"/>
    </source>
</evidence>
<feature type="transmembrane region" description="Helical" evidence="8">
    <location>
        <begin position="250"/>
        <end position="268"/>
    </location>
</feature>
<keyword evidence="6 8" id="KW-0472">Membrane</keyword>
<feature type="transmembrane region" description="Helical" evidence="8">
    <location>
        <begin position="118"/>
        <end position="137"/>
    </location>
</feature>
<evidence type="ECO:0000256" key="3">
    <source>
        <dbReference type="ARBA" id="ARBA00022692"/>
    </source>
</evidence>
<accession>A0A0B5BEX0</accession>
<dbReference type="HOGENOM" id="CLU_007100_8_1_7"/>
<dbReference type="GO" id="GO:0005886">
    <property type="term" value="C:plasma membrane"/>
    <property type="evidence" value="ECO:0007669"/>
    <property type="project" value="UniProtKB-SubCell"/>
</dbReference>
<evidence type="ECO:0000256" key="4">
    <source>
        <dbReference type="ARBA" id="ARBA00022989"/>
    </source>
</evidence>
<feature type="transmembrane region" description="Helical" evidence="8">
    <location>
        <begin position="172"/>
        <end position="194"/>
    </location>
</feature>
<feature type="transmembrane region" description="Helical" evidence="8">
    <location>
        <begin position="82"/>
        <end position="106"/>
    </location>
</feature>
<dbReference type="AlphaFoldDB" id="A0A0B5BEX0"/>
<feature type="transmembrane region" description="Helical" evidence="8">
    <location>
        <begin position="12"/>
        <end position="30"/>
    </location>
</feature>
<evidence type="ECO:0000259" key="9">
    <source>
        <dbReference type="Pfam" id="PF00361"/>
    </source>
</evidence>
<keyword evidence="3 7" id="KW-0812">Transmembrane</keyword>
<dbReference type="STRING" id="345632.GPICK_03850"/>
<dbReference type="PANTHER" id="PTHR42682:SF3">
    <property type="entry name" value="FORMATE HYDROGENLYASE SUBUNIT 3-RELATED"/>
    <property type="match status" value="1"/>
</dbReference>
<feature type="domain" description="NADH:quinone oxidoreductase/Mrp antiporter transmembrane" evidence="9">
    <location>
        <begin position="142"/>
        <end position="422"/>
    </location>
</feature>
<dbReference type="InterPro" id="IPR003918">
    <property type="entry name" value="NADH_UbQ_OxRdtase"/>
</dbReference>
<feature type="transmembrane region" description="Helical" evidence="8">
    <location>
        <begin position="392"/>
        <end position="421"/>
    </location>
</feature>
<dbReference type="GO" id="GO:0042773">
    <property type="term" value="P:ATP synthesis coupled electron transport"/>
    <property type="evidence" value="ECO:0007669"/>
    <property type="project" value="InterPro"/>
</dbReference>
<feature type="transmembrane region" description="Helical" evidence="8">
    <location>
        <begin position="280"/>
        <end position="302"/>
    </location>
</feature>
<dbReference type="InterPro" id="IPR052175">
    <property type="entry name" value="ComplexI-like_HydComp"/>
</dbReference>
<keyword evidence="11" id="KW-1185">Reference proteome</keyword>
<dbReference type="OrthoDB" id="9805769at2"/>
<feature type="transmembrane region" description="Helical" evidence="8">
    <location>
        <begin position="314"/>
        <end position="336"/>
    </location>
</feature>
<dbReference type="GO" id="GO:0016491">
    <property type="term" value="F:oxidoreductase activity"/>
    <property type="evidence" value="ECO:0007669"/>
    <property type="project" value="UniProtKB-KW"/>
</dbReference>
<feature type="transmembrane region" description="Helical" evidence="8">
    <location>
        <begin position="485"/>
        <end position="505"/>
    </location>
</feature>
<feature type="transmembrane region" description="Helical" evidence="8">
    <location>
        <begin position="441"/>
        <end position="464"/>
    </location>
</feature>